<accession>A0ABW1KZY1</accession>
<dbReference type="SUPFAM" id="SSF69118">
    <property type="entry name" value="AhpD-like"/>
    <property type="match status" value="1"/>
</dbReference>
<dbReference type="PANTHER" id="PTHR33930">
    <property type="entry name" value="ALKYL HYDROPEROXIDE REDUCTASE AHPD"/>
    <property type="match status" value="1"/>
</dbReference>
<feature type="domain" description="Carboxymuconolactone decarboxylase-like" evidence="1">
    <location>
        <begin position="18"/>
        <end position="100"/>
    </location>
</feature>
<evidence type="ECO:0000313" key="2">
    <source>
        <dbReference type="EMBL" id="MFC6037633.1"/>
    </source>
</evidence>
<name>A0ABW1KZY1_9PROT</name>
<evidence type="ECO:0000313" key="3">
    <source>
        <dbReference type="Proteomes" id="UP001596116"/>
    </source>
</evidence>
<proteinExistence type="predicted"/>
<comment type="caution">
    <text evidence="2">The sequence shown here is derived from an EMBL/GenBank/DDBJ whole genome shotgun (WGS) entry which is preliminary data.</text>
</comment>
<dbReference type="InterPro" id="IPR003779">
    <property type="entry name" value="CMD-like"/>
</dbReference>
<dbReference type="Proteomes" id="UP001596116">
    <property type="component" value="Unassembled WGS sequence"/>
</dbReference>
<organism evidence="2 3">
    <name type="scientific">Hyphococcus aureus</name>
    <dbReference type="NCBI Taxonomy" id="2666033"/>
    <lineage>
        <taxon>Bacteria</taxon>
        <taxon>Pseudomonadati</taxon>
        <taxon>Pseudomonadota</taxon>
        <taxon>Alphaproteobacteria</taxon>
        <taxon>Parvularculales</taxon>
        <taxon>Parvularculaceae</taxon>
        <taxon>Hyphococcus</taxon>
    </lineage>
</organism>
<gene>
    <name evidence="2" type="ORF">ACFMB1_18915</name>
</gene>
<keyword evidence="3" id="KW-1185">Reference proteome</keyword>
<dbReference type="PANTHER" id="PTHR33930:SF2">
    <property type="entry name" value="BLR3452 PROTEIN"/>
    <property type="match status" value="1"/>
</dbReference>
<protein>
    <submittedName>
        <fullName evidence="2">Carboxymuconolactone decarboxylase family protein</fullName>
    </submittedName>
</protein>
<reference evidence="2 3" key="1">
    <citation type="submission" date="2024-09" db="EMBL/GenBank/DDBJ databases">
        <authorList>
            <person name="Zhang Z.-H."/>
        </authorList>
    </citation>
    <scope>NUCLEOTIDE SEQUENCE [LARGE SCALE GENOMIC DNA]</scope>
    <source>
        <strain evidence="2 3">HHTR114</strain>
    </source>
</reference>
<sequence>MSEKLPSAAGHIAKSYPDIWKNYSAFGKAISEAGPLDVKSKRLVNLALAIGGRSEGAVHSHVRQALEEGLTKAEVEHVALLAMTTLGFPQGVAGLSWVKDITDEANRD</sequence>
<dbReference type="Gene3D" id="1.20.1290.10">
    <property type="entry name" value="AhpD-like"/>
    <property type="match status" value="1"/>
</dbReference>
<evidence type="ECO:0000259" key="1">
    <source>
        <dbReference type="Pfam" id="PF02627"/>
    </source>
</evidence>
<dbReference type="InterPro" id="IPR029032">
    <property type="entry name" value="AhpD-like"/>
</dbReference>
<dbReference type="Pfam" id="PF02627">
    <property type="entry name" value="CMD"/>
    <property type="match status" value="1"/>
</dbReference>
<dbReference type="EMBL" id="JBHPON010000003">
    <property type="protein sequence ID" value="MFC6037633.1"/>
    <property type="molecule type" value="Genomic_DNA"/>
</dbReference>
<dbReference type="RefSeq" id="WP_379880978.1">
    <property type="nucleotide sequence ID" value="NZ_JBHPON010000003.1"/>
</dbReference>